<gene>
    <name evidence="1" type="ORF">I41_27200</name>
</gene>
<dbReference type="Proteomes" id="UP000317909">
    <property type="component" value="Chromosome"/>
</dbReference>
<keyword evidence="2" id="KW-1185">Reference proteome</keyword>
<evidence type="ECO:0000313" key="1">
    <source>
        <dbReference type="EMBL" id="QDT73531.1"/>
    </source>
</evidence>
<accession>A0A517TYT9</accession>
<name>A0A517TYT9_9BACT</name>
<reference evidence="1 2" key="1">
    <citation type="submission" date="2019-02" db="EMBL/GenBank/DDBJ databases">
        <title>Deep-cultivation of Planctomycetes and their phenomic and genomic characterization uncovers novel biology.</title>
        <authorList>
            <person name="Wiegand S."/>
            <person name="Jogler M."/>
            <person name="Boedeker C."/>
            <person name="Pinto D."/>
            <person name="Vollmers J."/>
            <person name="Rivas-Marin E."/>
            <person name="Kohn T."/>
            <person name="Peeters S.H."/>
            <person name="Heuer A."/>
            <person name="Rast P."/>
            <person name="Oberbeckmann S."/>
            <person name="Bunk B."/>
            <person name="Jeske O."/>
            <person name="Meyerdierks A."/>
            <person name="Storesund J.E."/>
            <person name="Kallscheuer N."/>
            <person name="Luecker S."/>
            <person name="Lage O.M."/>
            <person name="Pohl T."/>
            <person name="Merkel B.J."/>
            <person name="Hornburger P."/>
            <person name="Mueller R.-W."/>
            <person name="Bruemmer F."/>
            <person name="Labrenz M."/>
            <person name="Spormann A.M."/>
            <person name="Op den Camp H."/>
            <person name="Overmann J."/>
            <person name="Amann R."/>
            <person name="Jetten M.S.M."/>
            <person name="Mascher T."/>
            <person name="Medema M.H."/>
            <person name="Devos D.P."/>
            <person name="Kaster A.-K."/>
            <person name="Ovreas L."/>
            <person name="Rohde M."/>
            <person name="Galperin M.Y."/>
            <person name="Jogler C."/>
        </authorList>
    </citation>
    <scope>NUCLEOTIDE SEQUENCE [LARGE SCALE GENOMIC DNA]</scope>
    <source>
        <strain evidence="1 2">I41</strain>
    </source>
</reference>
<protein>
    <submittedName>
        <fullName evidence="1">Uncharacterized protein</fullName>
    </submittedName>
</protein>
<sequence>MSAGSYYSDPNVVSRLFDFRGGLTLNEGTATFITFESSTPYDWYSTQPISALTSFSKTGSRLHVLAGMTSRC</sequence>
<dbReference type="KEGG" id="llh:I41_27200"/>
<proteinExistence type="predicted"/>
<organism evidence="1 2">
    <name type="scientific">Lacipirellula limnantheis</name>
    <dbReference type="NCBI Taxonomy" id="2528024"/>
    <lineage>
        <taxon>Bacteria</taxon>
        <taxon>Pseudomonadati</taxon>
        <taxon>Planctomycetota</taxon>
        <taxon>Planctomycetia</taxon>
        <taxon>Pirellulales</taxon>
        <taxon>Lacipirellulaceae</taxon>
        <taxon>Lacipirellula</taxon>
    </lineage>
</organism>
<dbReference type="AlphaFoldDB" id="A0A517TYT9"/>
<dbReference type="EMBL" id="CP036339">
    <property type="protein sequence ID" value="QDT73531.1"/>
    <property type="molecule type" value="Genomic_DNA"/>
</dbReference>
<evidence type="ECO:0000313" key="2">
    <source>
        <dbReference type="Proteomes" id="UP000317909"/>
    </source>
</evidence>